<dbReference type="Proteomes" id="UP001501666">
    <property type="component" value="Unassembled WGS sequence"/>
</dbReference>
<comment type="caution">
    <text evidence="3">The sequence shown here is derived from an EMBL/GenBank/DDBJ whole genome shotgun (WGS) entry which is preliminary data.</text>
</comment>
<feature type="transmembrane region" description="Helical" evidence="2">
    <location>
        <begin position="41"/>
        <end position="59"/>
    </location>
</feature>
<evidence type="ECO:0000256" key="1">
    <source>
        <dbReference type="SAM" id="MobiDB-lite"/>
    </source>
</evidence>
<feature type="transmembrane region" description="Helical" evidence="2">
    <location>
        <begin position="71"/>
        <end position="88"/>
    </location>
</feature>
<reference evidence="4" key="1">
    <citation type="journal article" date="2019" name="Int. J. Syst. Evol. Microbiol.">
        <title>The Global Catalogue of Microorganisms (GCM) 10K type strain sequencing project: providing services to taxonomists for standard genome sequencing and annotation.</title>
        <authorList>
            <consortium name="The Broad Institute Genomics Platform"/>
            <consortium name="The Broad Institute Genome Sequencing Center for Infectious Disease"/>
            <person name="Wu L."/>
            <person name="Ma J."/>
        </authorList>
    </citation>
    <scope>NUCLEOTIDE SEQUENCE [LARGE SCALE GENOMIC DNA]</scope>
    <source>
        <strain evidence="4">JCM 6835</strain>
    </source>
</reference>
<dbReference type="EMBL" id="BAAATE010000014">
    <property type="protein sequence ID" value="GAA2672371.1"/>
    <property type="molecule type" value="Genomic_DNA"/>
</dbReference>
<protein>
    <submittedName>
        <fullName evidence="3">Uncharacterized protein</fullName>
    </submittedName>
</protein>
<keyword evidence="2" id="KW-1133">Transmembrane helix</keyword>
<proteinExistence type="predicted"/>
<accession>A0ABP6ENP3</accession>
<evidence type="ECO:0000313" key="3">
    <source>
        <dbReference type="EMBL" id="GAA2672371.1"/>
    </source>
</evidence>
<sequence>MTGSETADPPPRTRETVLFTGLGVIADTAAVAQLVTSGSVTGILVTGLLAALLGFVLLLRRLGEPLRVGDLLLALLIAVGSGTAGAAMDRLLTTPASGVAAAPVNGAVSVTPSQAADGVPPGDDAASPASPSSSGTTPASTSTPTSTPSPTPSPTVSGGGVINKGEVTLADHDYLDLESGVVSEVNATVDILYDAPYTDIWTKGGGELWITPFAGTPTMTACDEQLRRRHYGSVGAEKNAWFCLETTEQNIGAVRVVEMPTRDEGIVLAYIVWRR</sequence>
<feature type="region of interest" description="Disordered" evidence="1">
    <location>
        <begin position="111"/>
        <end position="163"/>
    </location>
</feature>
<evidence type="ECO:0000313" key="4">
    <source>
        <dbReference type="Proteomes" id="UP001501666"/>
    </source>
</evidence>
<organism evidence="3 4">
    <name type="scientific">Nonomuraea recticatena</name>
    <dbReference type="NCBI Taxonomy" id="46178"/>
    <lineage>
        <taxon>Bacteria</taxon>
        <taxon>Bacillati</taxon>
        <taxon>Actinomycetota</taxon>
        <taxon>Actinomycetes</taxon>
        <taxon>Streptosporangiales</taxon>
        <taxon>Streptosporangiaceae</taxon>
        <taxon>Nonomuraea</taxon>
    </lineage>
</organism>
<dbReference type="RefSeq" id="WP_346149973.1">
    <property type="nucleotide sequence ID" value="NZ_BAAATE010000014.1"/>
</dbReference>
<gene>
    <name evidence="3" type="ORF">GCM10010412_052360</name>
</gene>
<keyword evidence="2" id="KW-0812">Transmembrane</keyword>
<keyword evidence="2" id="KW-0472">Membrane</keyword>
<keyword evidence="4" id="KW-1185">Reference proteome</keyword>
<feature type="compositionally biased region" description="Low complexity" evidence="1">
    <location>
        <begin position="115"/>
        <end position="146"/>
    </location>
</feature>
<evidence type="ECO:0000256" key="2">
    <source>
        <dbReference type="SAM" id="Phobius"/>
    </source>
</evidence>
<name>A0ABP6ENP3_9ACTN</name>